<name>A0A5C4LUH7_9PSEU</name>
<evidence type="ECO:0000256" key="1">
    <source>
        <dbReference type="SAM" id="SignalP"/>
    </source>
</evidence>
<dbReference type="PROSITE" id="PS51257">
    <property type="entry name" value="PROKAR_LIPOPROTEIN"/>
    <property type="match status" value="1"/>
</dbReference>
<feature type="chain" id="PRO_5039348629" description="Lipoprotein" evidence="1">
    <location>
        <begin position="21"/>
        <end position="117"/>
    </location>
</feature>
<reference evidence="2 3" key="1">
    <citation type="submission" date="2019-06" db="EMBL/GenBank/DDBJ databases">
        <title>Amycolatopsis alkalitolerans sp. nov., isolated from Gastrodia elata Blume.</title>
        <authorList>
            <person name="Narsing Rao M.P."/>
            <person name="Li W.J."/>
        </authorList>
    </citation>
    <scope>NUCLEOTIDE SEQUENCE [LARGE SCALE GENOMIC DNA]</scope>
    <source>
        <strain evidence="2 3">SYSUP0005</strain>
    </source>
</reference>
<keyword evidence="3" id="KW-1185">Reference proteome</keyword>
<sequence length="117" mass="12200">MKIVHVLAAAVVALSLTACDQVGSASDKASACGEALGLANLNPNLDPAQLAAQATDKANRLRELANKVSDSDLKQNLLTIADSYVSLEQRKAGGLSNLNDWVQRNADNVGKLKAACL</sequence>
<dbReference type="AlphaFoldDB" id="A0A5C4LUH7"/>
<keyword evidence="1" id="KW-0732">Signal</keyword>
<proteinExistence type="predicted"/>
<protein>
    <recommendedName>
        <fullName evidence="4">Lipoprotein</fullName>
    </recommendedName>
</protein>
<evidence type="ECO:0000313" key="2">
    <source>
        <dbReference type="EMBL" id="TNC22900.1"/>
    </source>
</evidence>
<evidence type="ECO:0000313" key="3">
    <source>
        <dbReference type="Proteomes" id="UP000305546"/>
    </source>
</evidence>
<organism evidence="2 3">
    <name type="scientific">Amycolatopsis alkalitolerans</name>
    <dbReference type="NCBI Taxonomy" id="2547244"/>
    <lineage>
        <taxon>Bacteria</taxon>
        <taxon>Bacillati</taxon>
        <taxon>Actinomycetota</taxon>
        <taxon>Actinomycetes</taxon>
        <taxon>Pseudonocardiales</taxon>
        <taxon>Pseudonocardiaceae</taxon>
        <taxon>Amycolatopsis</taxon>
    </lineage>
</organism>
<dbReference type="RefSeq" id="WP_139098976.1">
    <property type="nucleotide sequence ID" value="NZ_VDFW01000023.1"/>
</dbReference>
<dbReference type="Proteomes" id="UP000305546">
    <property type="component" value="Unassembled WGS sequence"/>
</dbReference>
<gene>
    <name evidence="2" type="ORF">FG385_23690</name>
</gene>
<dbReference type="OrthoDB" id="3635905at2"/>
<feature type="signal peptide" evidence="1">
    <location>
        <begin position="1"/>
        <end position="20"/>
    </location>
</feature>
<accession>A0A5C4LUH7</accession>
<dbReference type="EMBL" id="VDFW01000023">
    <property type="protein sequence ID" value="TNC22900.1"/>
    <property type="molecule type" value="Genomic_DNA"/>
</dbReference>
<comment type="caution">
    <text evidence="2">The sequence shown here is derived from an EMBL/GenBank/DDBJ whole genome shotgun (WGS) entry which is preliminary data.</text>
</comment>
<evidence type="ECO:0008006" key="4">
    <source>
        <dbReference type="Google" id="ProtNLM"/>
    </source>
</evidence>